<protein>
    <submittedName>
        <fullName evidence="2">Expressed protein</fullName>
    </submittedName>
</protein>
<feature type="compositionally biased region" description="Acidic residues" evidence="1">
    <location>
        <begin position="83"/>
        <end position="97"/>
    </location>
</feature>
<reference evidence="2" key="1">
    <citation type="submission" date="2022-06" db="EMBL/GenBank/DDBJ databases">
        <authorList>
            <consortium name="SYNGENTA / RWTH Aachen University"/>
        </authorList>
    </citation>
    <scope>NUCLEOTIDE SEQUENCE</scope>
</reference>
<dbReference type="AlphaFoldDB" id="A0AAV0AV40"/>
<evidence type="ECO:0000256" key="1">
    <source>
        <dbReference type="SAM" id="MobiDB-lite"/>
    </source>
</evidence>
<dbReference type="Proteomes" id="UP001153365">
    <property type="component" value="Unassembled WGS sequence"/>
</dbReference>
<keyword evidence="3" id="KW-1185">Reference proteome</keyword>
<feature type="region of interest" description="Disordered" evidence="1">
    <location>
        <begin position="1"/>
        <end position="25"/>
    </location>
</feature>
<name>A0AAV0AV40_PHAPC</name>
<accession>A0AAV0AV40</accession>
<feature type="compositionally biased region" description="Basic and acidic residues" evidence="1">
    <location>
        <begin position="1"/>
        <end position="11"/>
    </location>
</feature>
<feature type="region of interest" description="Disordered" evidence="1">
    <location>
        <begin position="83"/>
        <end position="123"/>
    </location>
</feature>
<evidence type="ECO:0000313" key="3">
    <source>
        <dbReference type="Proteomes" id="UP001153365"/>
    </source>
</evidence>
<comment type="caution">
    <text evidence="2">The sequence shown here is derived from an EMBL/GenBank/DDBJ whole genome shotgun (WGS) entry which is preliminary data.</text>
</comment>
<sequence length="200" mass="22795">MKPSVELDHTNRNVSNNDHQFFPNDPTPTTKTFFSEDDFDLLPIKDISGVIPKNLAWAESSECLSPHLQFMFTPDFLINSIDSEDEDEDDEGEEDFDSQTCWSDVEDEPRDDEHSEPWKTHDKRSREVIEQMVSKQFQRIQGIILSFRIPIATTATTTSTITLSDSDDENVQGKNKLLMVPVGSSIGSIHSLKRKLCEMI</sequence>
<dbReference type="EMBL" id="CALTRL010001289">
    <property type="protein sequence ID" value="CAH7671906.1"/>
    <property type="molecule type" value="Genomic_DNA"/>
</dbReference>
<proteinExistence type="predicted"/>
<feature type="compositionally biased region" description="Basic and acidic residues" evidence="1">
    <location>
        <begin position="111"/>
        <end position="123"/>
    </location>
</feature>
<gene>
    <name evidence="2" type="ORF">PPACK8108_LOCUS6754</name>
</gene>
<organism evidence="2 3">
    <name type="scientific">Phakopsora pachyrhizi</name>
    <name type="common">Asian soybean rust disease fungus</name>
    <dbReference type="NCBI Taxonomy" id="170000"/>
    <lineage>
        <taxon>Eukaryota</taxon>
        <taxon>Fungi</taxon>
        <taxon>Dikarya</taxon>
        <taxon>Basidiomycota</taxon>
        <taxon>Pucciniomycotina</taxon>
        <taxon>Pucciniomycetes</taxon>
        <taxon>Pucciniales</taxon>
        <taxon>Phakopsoraceae</taxon>
        <taxon>Phakopsora</taxon>
    </lineage>
</organism>
<evidence type="ECO:0000313" key="2">
    <source>
        <dbReference type="EMBL" id="CAH7671906.1"/>
    </source>
</evidence>